<dbReference type="Proteomes" id="UP000198822">
    <property type="component" value="Chromosome I"/>
</dbReference>
<feature type="signal peptide" evidence="16">
    <location>
        <begin position="1"/>
        <end position="39"/>
    </location>
</feature>
<evidence type="ECO:0000256" key="7">
    <source>
        <dbReference type="ARBA" id="ARBA00022692"/>
    </source>
</evidence>
<keyword evidence="10" id="KW-0067">ATP-binding</keyword>
<feature type="transmembrane region" description="Helical" evidence="15">
    <location>
        <begin position="184"/>
        <end position="206"/>
    </location>
</feature>
<evidence type="ECO:0000256" key="14">
    <source>
        <dbReference type="SAM" id="MobiDB-lite"/>
    </source>
</evidence>
<proteinExistence type="predicted"/>
<dbReference type="InterPro" id="IPR016120">
    <property type="entry name" value="Sig_transdc_His_kin_SpoOB"/>
</dbReference>
<evidence type="ECO:0000313" key="18">
    <source>
        <dbReference type="EMBL" id="SDH82806.1"/>
    </source>
</evidence>
<dbReference type="SMART" id="SM00387">
    <property type="entry name" value="HATPase_c"/>
    <property type="match status" value="1"/>
</dbReference>
<evidence type="ECO:0000256" key="2">
    <source>
        <dbReference type="ARBA" id="ARBA00004651"/>
    </source>
</evidence>
<feature type="region of interest" description="Disordered" evidence="14">
    <location>
        <begin position="548"/>
        <end position="575"/>
    </location>
</feature>
<dbReference type="SUPFAM" id="SSF55890">
    <property type="entry name" value="Sporulation response regulatory protein Spo0B"/>
    <property type="match status" value="1"/>
</dbReference>
<organism evidence="18 19">
    <name type="scientific">Agrococcus jejuensis</name>
    <dbReference type="NCBI Taxonomy" id="399736"/>
    <lineage>
        <taxon>Bacteria</taxon>
        <taxon>Bacillati</taxon>
        <taxon>Actinomycetota</taxon>
        <taxon>Actinomycetes</taxon>
        <taxon>Micrococcales</taxon>
        <taxon>Microbacteriaceae</taxon>
        <taxon>Agrococcus</taxon>
    </lineage>
</organism>
<evidence type="ECO:0000256" key="15">
    <source>
        <dbReference type="SAM" id="Phobius"/>
    </source>
</evidence>
<evidence type="ECO:0000256" key="9">
    <source>
        <dbReference type="ARBA" id="ARBA00022777"/>
    </source>
</evidence>
<dbReference type="Pfam" id="PF17203">
    <property type="entry name" value="sCache_3_2"/>
    <property type="match status" value="1"/>
</dbReference>
<evidence type="ECO:0000256" key="4">
    <source>
        <dbReference type="ARBA" id="ARBA00022475"/>
    </source>
</evidence>
<feature type="chain" id="PRO_5009243454" description="histidine kinase" evidence="16">
    <location>
        <begin position="40"/>
        <end position="575"/>
    </location>
</feature>
<evidence type="ECO:0000256" key="5">
    <source>
        <dbReference type="ARBA" id="ARBA00022553"/>
    </source>
</evidence>
<dbReference type="GO" id="GO:0005886">
    <property type="term" value="C:plasma membrane"/>
    <property type="evidence" value="ECO:0007669"/>
    <property type="project" value="UniProtKB-SubCell"/>
</dbReference>
<dbReference type="PROSITE" id="PS50109">
    <property type="entry name" value="HIS_KIN"/>
    <property type="match status" value="1"/>
</dbReference>
<comment type="subcellular location">
    <subcellularLocation>
        <location evidence="2">Cell membrane</location>
        <topology evidence="2">Multi-pass membrane protein</topology>
    </subcellularLocation>
</comment>
<evidence type="ECO:0000256" key="3">
    <source>
        <dbReference type="ARBA" id="ARBA00012438"/>
    </source>
</evidence>
<feature type="domain" description="Histidine kinase" evidence="17">
    <location>
        <begin position="347"/>
        <end position="550"/>
    </location>
</feature>
<keyword evidence="12" id="KW-0902">Two-component regulatory system</keyword>
<name>A0A1G8FLC1_9MICO</name>
<dbReference type="SUPFAM" id="SSF55874">
    <property type="entry name" value="ATPase domain of HSP90 chaperone/DNA topoisomerase II/histidine kinase"/>
    <property type="match status" value="1"/>
</dbReference>
<keyword evidence="16" id="KW-0732">Signal</keyword>
<dbReference type="InterPro" id="IPR005467">
    <property type="entry name" value="His_kinase_dom"/>
</dbReference>
<dbReference type="AlphaFoldDB" id="A0A1G8FLC1"/>
<evidence type="ECO:0000256" key="11">
    <source>
        <dbReference type="ARBA" id="ARBA00022989"/>
    </source>
</evidence>
<protein>
    <recommendedName>
        <fullName evidence="3">histidine kinase</fullName>
        <ecNumber evidence="3">2.7.13.3</ecNumber>
    </recommendedName>
</protein>
<accession>A0A1G8FLC1</accession>
<dbReference type="EMBL" id="LT629695">
    <property type="protein sequence ID" value="SDH82806.1"/>
    <property type="molecule type" value="Genomic_DNA"/>
</dbReference>
<dbReference type="InterPro" id="IPR036890">
    <property type="entry name" value="HATPase_C_sf"/>
</dbReference>
<dbReference type="Gene3D" id="3.30.565.10">
    <property type="entry name" value="Histidine kinase-like ATPase, C-terminal domain"/>
    <property type="match status" value="1"/>
</dbReference>
<keyword evidence="6" id="KW-0808">Transferase</keyword>
<evidence type="ECO:0000256" key="12">
    <source>
        <dbReference type="ARBA" id="ARBA00023012"/>
    </source>
</evidence>
<dbReference type="InterPro" id="IPR004358">
    <property type="entry name" value="Sig_transdc_His_kin-like_C"/>
</dbReference>
<keyword evidence="4" id="KW-1003">Cell membrane</keyword>
<dbReference type="InterPro" id="IPR029151">
    <property type="entry name" value="Sensor-like_sf"/>
</dbReference>
<evidence type="ECO:0000256" key="8">
    <source>
        <dbReference type="ARBA" id="ARBA00022741"/>
    </source>
</evidence>
<dbReference type="PANTHER" id="PTHR43547:SF10">
    <property type="entry name" value="SENSOR HISTIDINE KINASE DCUS"/>
    <property type="match status" value="1"/>
</dbReference>
<dbReference type="GO" id="GO:0000155">
    <property type="term" value="F:phosphorelay sensor kinase activity"/>
    <property type="evidence" value="ECO:0007669"/>
    <property type="project" value="InterPro"/>
</dbReference>
<evidence type="ECO:0000256" key="13">
    <source>
        <dbReference type="ARBA" id="ARBA00023136"/>
    </source>
</evidence>
<keyword evidence="5" id="KW-0597">Phosphoprotein</keyword>
<keyword evidence="7 15" id="KW-0812">Transmembrane</keyword>
<evidence type="ECO:0000256" key="6">
    <source>
        <dbReference type="ARBA" id="ARBA00022679"/>
    </source>
</evidence>
<dbReference type="STRING" id="399736.SAMN04489720_2523"/>
<keyword evidence="9 18" id="KW-0418">Kinase</keyword>
<keyword evidence="8" id="KW-0547">Nucleotide-binding</keyword>
<evidence type="ECO:0000256" key="16">
    <source>
        <dbReference type="SAM" id="SignalP"/>
    </source>
</evidence>
<dbReference type="InterPro" id="IPR003594">
    <property type="entry name" value="HATPase_dom"/>
</dbReference>
<dbReference type="EC" id="2.7.13.3" evidence="3"/>
<reference evidence="19" key="1">
    <citation type="submission" date="2016-10" db="EMBL/GenBank/DDBJ databases">
        <authorList>
            <person name="Varghese N."/>
            <person name="Submissions S."/>
        </authorList>
    </citation>
    <scope>NUCLEOTIDE SEQUENCE [LARGE SCALE GENOMIC DNA]</scope>
    <source>
        <strain evidence="19">DSM 22002</strain>
    </source>
</reference>
<gene>
    <name evidence="18" type="ORF">SAMN04489720_2523</name>
</gene>
<evidence type="ECO:0000259" key="17">
    <source>
        <dbReference type="PROSITE" id="PS50109"/>
    </source>
</evidence>
<evidence type="ECO:0000313" key="19">
    <source>
        <dbReference type="Proteomes" id="UP000198822"/>
    </source>
</evidence>
<evidence type="ECO:0000256" key="1">
    <source>
        <dbReference type="ARBA" id="ARBA00000085"/>
    </source>
</evidence>
<dbReference type="Pfam" id="PF02518">
    <property type="entry name" value="HATPase_c"/>
    <property type="match status" value="1"/>
</dbReference>
<dbReference type="PRINTS" id="PR00344">
    <property type="entry name" value="BCTRLSENSOR"/>
</dbReference>
<keyword evidence="19" id="KW-1185">Reference proteome</keyword>
<comment type="catalytic activity">
    <reaction evidence="1">
        <text>ATP + protein L-histidine = ADP + protein N-phospho-L-histidine.</text>
        <dbReference type="EC" id="2.7.13.3"/>
    </reaction>
</comment>
<evidence type="ECO:0000256" key="10">
    <source>
        <dbReference type="ARBA" id="ARBA00022840"/>
    </source>
</evidence>
<dbReference type="SUPFAM" id="SSF103190">
    <property type="entry name" value="Sensory domain-like"/>
    <property type="match status" value="1"/>
</dbReference>
<keyword evidence="13 15" id="KW-0472">Membrane</keyword>
<dbReference type="GO" id="GO:0005524">
    <property type="term" value="F:ATP binding"/>
    <property type="evidence" value="ECO:0007669"/>
    <property type="project" value="UniProtKB-KW"/>
</dbReference>
<dbReference type="Gene3D" id="3.30.450.20">
    <property type="entry name" value="PAS domain"/>
    <property type="match status" value="1"/>
</dbReference>
<sequence>MRRRWRDASIATRLFVQSTVLLVASAVAAFALLAFDAQADAEHEATVLSRDVVLALATDPTIETATAAAFAEWSVDEDAAIADASAQLQPYALEVVDRTRLDYVTIMHPSGIRYTHPDPDQIGQRFLGSTAEALAGGVVTETFEGTLGPSVRAVAPVVVDGEVVGLVSGGVTIAQVTSEVVTRLWVVALVLLGAVVLAAVAAWLLARRLKVATGGRGVEELAHLFAAHEAVLHSVDDGLLLVEGDAIVLANDRARTLLALGDVVLPIAVADAALPRTVRRVLAQPGDGVAPVLVGRRSLVVEREAADVPGARRAGTATMLTIRDRTELSRMAGELDAVRTLATALRAQTHEFGNRMHTIASLLSLGEPERALEVAASERDLGQRLADRVVGADEEPVIAALLLGKTAQARERAVDLHFETRLDPGTHWVDPIDFVTILGNLVDNAIDAAASARARTGATSRELGERWVAVYLGADDDGAIVMQVSDSGEGVPDDARELAFEQGWTTKEHGGDGRGFGLALVRQTVERLGGTIELGRELGAVVTVVLPRPDAEPPADDDADVRTSTDRSLQPRRRS</sequence>
<keyword evidence="11 15" id="KW-1133">Transmembrane helix</keyword>
<dbReference type="PANTHER" id="PTHR43547">
    <property type="entry name" value="TWO-COMPONENT HISTIDINE KINASE"/>
    <property type="match status" value="1"/>
</dbReference>
<dbReference type="InterPro" id="IPR033463">
    <property type="entry name" value="sCache_3"/>
</dbReference>
<dbReference type="RefSeq" id="WP_172802326.1">
    <property type="nucleotide sequence ID" value="NZ_LT629695.1"/>
</dbReference>